<evidence type="ECO:0000256" key="2">
    <source>
        <dbReference type="ARBA" id="ARBA00022670"/>
    </source>
</evidence>
<keyword evidence="8" id="KW-1185">Reference proteome</keyword>
<evidence type="ECO:0000259" key="6">
    <source>
        <dbReference type="PROSITE" id="PS51935"/>
    </source>
</evidence>
<evidence type="ECO:0000313" key="8">
    <source>
        <dbReference type="Proteomes" id="UP000295717"/>
    </source>
</evidence>
<dbReference type="SUPFAM" id="SSF63829">
    <property type="entry name" value="Calcium-dependent phosphotriesterase"/>
    <property type="match status" value="1"/>
</dbReference>
<evidence type="ECO:0000256" key="4">
    <source>
        <dbReference type="ARBA" id="ARBA00022807"/>
    </source>
</evidence>
<feature type="chain" id="PRO_5020211342" description="NlpC/P60 domain-containing protein" evidence="5">
    <location>
        <begin position="33"/>
        <end position="659"/>
    </location>
</feature>
<feature type="domain" description="NlpC/P60" evidence="6">
    <location>
        <begin position="360"/>
        <end position="510"/>
    </location>
</feature>
<dbReference type="Proteomes" id="UP000295717">
    <property type="component" value="Unassembled WGS sequence"/>
</dbReference>
<keyword evidence="4" id="KW-0788">Thiol protease</keyword>
<reference evidence="7 8" key="1">
    <citation type="submission" date="2019-03" db="EMBL/GenBank/DDBJ databases">
        <title>Genomic Encyclopedia of Type Strains, Phase IV (KMG-IV): sequencing the most valuable type-strain genomes for metagenomic binning, comparative biology and taxonomic classification.</title>
        <authorList>
            <person name="Goeker M."/>
        </authorList>
    </citation>
    <scope>NUCLEOTIDE SEQUENCE [LARGE SCALE GENOMIC DNA]</scope>
    <source>
        <strain evidence="7 8">DSM 13587</strain>
    </source>
</reference>
<sequence length="659" mass="72047">MATNFLPKNRLFLALASACFLTSFQYSTFAYGSDTTELVCSIPVGGKRGVHYEGVGVKDALPWGPKSFTIDQDGNFIIADTAANRLLQYSSSCKYLRSIPLPETLVGATDIKISQGSIWVLDSASPTPSVYQLMFSGDVLDTFQIPKNLSDDLTGLSIGDNGDVLGEMSFGESTVNISQIEGVSRQGISYIANISNGLGEVAIGNKRFPVTVDGKLIGLHILHVTNDNRIFVVVDESNQELYQTIRQYTSDGSVEKISRIPTDGFIDIDHNLSVNNENGEIYTIVAYPKRFEIRKLIFVDHLNSLKNNTIENIVLEKNISPSSKAVSCKIFRPDVISNAQAFINNSSPLDDVNISGECPGRGKPRYLTTADFYSSVPYDWGGFSSIKSFNDDMASGLQAGDIDTKGVEICSKGVDCSGFVSRAWNLPTKRGTGQLSAISYNVGNIGSVDSLRRGDILNLSNHHVMLFESVSGNTATVYEATTDANVDRVVHHNRTLSYIKKKNYTPLRYNAMCDYVDGQVGCSGLSAALFYNNMEFNFGGGKFSKDADGNDYNGIPLYFNAKSNYDRTSKSLSIDLAIYKDSGHTQHVRTDRCIGTWDDSKSTNLFDATCTLIRDTSAGCPTLWVQMAIDETGGSSASKVQNGAHIEQKDIVNTIYRHN</sequence>
<dbReference type="InterPro" id="IPR038765">
    <property type="entry name" value="Papain-like_cys_pep_sf"/>
</dbReference>
<organism evidence="7 8">
    <name type="scientific">Thiobaca trueperi</name>
    <dbReference type="NCBI Taxonomy" id="127458"/>
    <lineage>
        <taxon>Bacteria</taxon>
        <taxon>Pseudomonadati</taxon>
        <taxon>Pseudomonadota</taxon>
        <taxon>Gammaproteobacteria</taxon>
        <taxon>Chromatiales</taxon>
        <taxon>Chromatiaceae</taxon>
        <taxon>Thiobaca</taxon>
    </lineage>
</organism>
<dbReference type="SUPFAM" id="SSF54001">
    <property type="entry name" value="Cysteine proteinases"/>
    <property type="match status" value="1"/>
</dbReference>
<dbReference type="RefSeq" id="WP_132976608.1">
    <property type="nucleotide sequence ID" value="NZ_SMAO01000003.1"/>
</dbReference>
<dbReference type="AlphaFoldDB" id="A0A4R3N0J1"/>
<keyword evidence="2" id="KW-0645">Protease</keyword>
<evidence type="ECO:0000256" key="3">
    <source>
        <dbReference type="ARBA" id="ARBA00022801"/>
    </source>
</evidence>
<keyword evidence="3" id="KW-0378">Hydrolase</keyword>
<gene>
    <name evidence="7" type="ORF">EDC35_103313</name>
</gene>
<dbReference type="GO" id="GO:0006508">
    <property type="term" value="P:proteolysis"/>
    <property type="evidence" value="ECO:0007669"/>
    <property type="project" value="UniProtKB-KW"/>
</dbReference>
<keyword evidence="5" id="KW-0732">Signal</keyword>
<dbReference type="EMBL" id="SMAO01000003">
    <property type="protein sequence ID" value="TCT22214.1"/>
    <property type="molecule type" value="Genomic_DNA"/>
</dbReference>
<name>A0A4R3N0J1_9GAMM</name>
<accession>A0A4R3N0J1</accession>
<feature type="signal peptide" evidence="5">
    <location>
        <begin position="1"/>
        <end position="32"/>
    </location>
</feature>
<comment type="caution">
    <text evidence="7">The sequence shown here is derived from an EMBL/GenBank/DDBJ whole genome shotgun (WGS) entry which is preliminary data.</text>
</comment>
<dbReference type="PROSITE" id="PS51935">
    <property type="entry name" value="NLPC_P60"/>
    <property type="match status" value="1"/>
</dbReference>
<dbReference type="InterPro" id="IPR011042">
    <property type="entry name" value="6-blade_b-propeller_TolB-like"/>
</dbReference>
<comment type="similarity">
    <text evidence="1">Belongs to the peptidase C40 family.</text>
</comment>
<dbReference type="GO" id="GO:0008234">
    <property type="term" value="F:cysteine-type peptidase activity"/>
    <property type="evidence" value="ECO:0007669"/>
    <property type="project" value="UniProtKB-KW"/>
</dbReference>
<evidence type="ECO:0000256" key="1">
    <source>
        <dbReference type="ARBA" id="ARBA00007074"/>
    </source>
</evidence>
<evidence type="ECO:0000313" key="7">
    <source>
        <dbReference type="EMBL" id="TCT22214.1"/>
    </source>
</evidence>
<dbReference type="Gene3D" id="2.120.10.30">
    <property type="entry name" value="TolB, C-terminal domain"/>
    <property type="match status" value="1"/>
</dbReference>
<evidence type="ECO:0000256" key="5">
    <source>
        <dbReference type="SAM" id="SignalP"/>
    </source>
</evidence>
<proteinExistence type="inferred from homology"/>
<dbReference type="InterPro" id="IPR000064">
    <property type="entry name" value="NLP_P60_dom"/>
</dbReference>
<dbReference type="Gene3D" id="3.90.1720.10">
    <property type="entry name" value="endopeptidase domain like (from Nostoc punctiforme)"/>
    <property type="match status" value="1"/>
</dbReference>
<dbReference type="OrthoDB" id="9815928at2"/>
<protein>
    <recommendedName>
        <fullName evidence="6">NlpC/P60 domain-containing protein</fullName>
    </recommendedName>
</protein>